<dbReference type="PANTHER" id="PTHR42076:SF1">
    <property type="entry name" value="CYANOVIRIN-N DOMAIN-CONTAINING PROTEIN"/>
    <property type="match status" value="1"/>
</dbReference>
<dbReference type="Pfam" id="PF08881">
    <property type="entry name" value="CVNH"/>
    <property type="match status" value="2"/>
</dbReference>
<keyword evidence="3" id="KW-1185">Reference proteome</keyword>
<evidence type="ECO:0000259" key="1">
    <source>
        <dbReference type="SMART" id="SM01111"/>
    </source>
</evidence>
<dbReference type="InterPro" id="IPR011058">
    <property type="entry name" value="Cyanovirin-N"/>
</dbReference>
<dbReference type="SMART" id="SM01111">
    <property type="entry name" value="CVNH"/>
    <property type="match status" value="2"/>
</dbReference>
<protein>
    <recommendedName>
        <fullName evidence="1">Cyanovirin-N domain-containing protein</fullName>
    </recommendedName>
</protein>
<feature type="domain" description="Cyanovirin-N" evidence="1">
    <location>
        <begin position="108"/>
        <end position="207"/>
    </location>
</feature>
<name>A0ABP1D8F4_9APHY</name>
<gene>
    <name evidence="2" type="ORF">GFSPODELE1_LOCUS4449</name>
</gene>
<dbReference type="PANTHER" id="PTHR42076">
    <property type="entry name" value="CYANOVIRIN-N HOMOLOG"/>
    <property type="match status" value="1"/>
</dbReference>
<accession>A0ABP1D8F4</accession>
<sequence length="399" mass="43449">MAFQLSSRYISLQGSVLMAECRTHNRSWKISRLDLNYYLGSVDGSFTIHGANFYAAAAYVELRGAFLIADLRKLDGRWNRAIFNLNLCVQNVDGELQFKKPNESIVPSTSCLMVEGPMLKALCMGYDGLAHATSINLNDYYENANGDFGAGRDFYFTARSISVQPSQTSILLKAELSGNHWWSGDFWNQSEIDLAICILNRGGSFIFEQHDGPFDRDGFFARFFERVPFVGFVIAGIQFLAGNEEHAKRALAFCANSSIVCCGIFVGALAGGPVGGAIGAGLMTPLGILVETEVAGYIKDPRLQAQFEEATVGRYLYETLRNTLAAGAAGYFGEWLGHQTGQLTTAAIGQIAGAFGGKASGISGEVVSYAMLKRLADALKNEVLPEEWLKAELTVKSLR</sequence>
<feature type="domain" description="Cyanovirin-N" evidence="1">
    <location>
        <begin position="2"/>
        <end position="98"/>
    </location>
</feature>
<proteinExistence type="predicted"/>
<evidence type="ECO:0000313" key="3">
    <source>
        <dbReference type="Proteomes" id="UP001497453"/>
    </source>
</evidence>
<dbReference type="EMBL" id="OZ037946">
    <property type="protein sequence ID" value="CAL1703199.1"/>
    <property type="molecule type" value="Genomic_DNA"/>
</dbReference>
<evidence type="ECO:0000313" key="2">
    <source>
        <dbReference type="EMBL" id="CAL1703199.1"/>
    </source>
</evidence>
<dbReference type="SUPFAM" id="SSF51322">
    <property type="entry name" value="Cyanovirin-N"/>
    <property type="match status" value="2"/>
</dbReference>
<dbReference type="Gene3D" id="2.30.60.10">
    <property type="entry name" value="Cyanovirin-N"/>
    <property type="match status" value="2"/>
</dbReference>
<dbReference type="InterPro" id="IPR036673">
    <property type="entry name" value="Cyanovirin-N_sf"/>
</dbReference>
<organism evidence="2 3">
    <name type="scientific">Somion occarium</name>
    <dbReference type="NCBI Taxonomy" id="3059160"/>
    <lineage>
        <taxon>Eukaryota</taxon>
        <taxon>Fungi</taxon>
        <taxon>Dikarya</taxon>
        <taxon>Basidiomycota</taxon>
        <taxon>Agaricomycotina</taxon>
        <taxon>Agaricomycetes</taxon>
        <taxon>Polyporales</taxon>
        <taxon>Cerrenaceae</taxon>
        <taxon>Somion</taxon>
    </lineage>
</organism>
<reference evidence="3" key="1">
    <citation type="submission" date="2024-04" db="EMBL/GenBank/DDBJ databases">
        <authorList>
            <person name="Shaw F."/>
            <person name="Minotto A."/>
        </authorList>
    </citation>
    <scope>NUCLEOTIDE SEQUENCE [LARGE SCALE GENOMIC DNA]</scope>
</reference>
<dbReference type="Proteomes" id="UP001497453">
    <property type="component" value="Chromosome 3"/>
</dbReference>